<reference evidence="2" key="2">
    <citation type="submission" date="2021-10" db="EMBL/GenBank/DDBJ databases">
        <title>Phylogenomics reveals ancestral predisposition of the termite-cultivated fungus Termitomyces towards a domesticated lifestyle.</title>
        <authorList>
            <person name="Auxier B."/>
            <person name="Grum-Grzhimaylo A."/>
            <person name="Cardenas M.E."/>
            <person name="Lodge J.D."/>
            <person name="Laessoe T."/>
            <person name="Pedersen O."/>
            <person name="Smith M.E."/>
            <person name="Kuyper T.W."/>
            <person name="Franco-Molano E.A."/>
            <person name="Baroni T.J."/>
            <person name="Aanen D.K."/>
        </authorList>
    </citation>
    <scope>NUCLEOTIDE SEQUENCE</scope>
    <source>
        <strain evidence="2">D49</strain>
    </source>
</reference>
<dbReference type="OrthoDB" id="3249359at2759"/>
<reference evidence="2" key="1">
    <citation type="submission" date="2021-02" db="EMBL/GenBank/DDBJ databases">
        <authorList>
            <person name="Nieuwenhuis M."/>
            <person name="Van De Peppel L.J.J."/>
        </authorList>
    </citation>
    <scope>NUCLEOTIDE SEQUENCE</scope>
    <source>
        <strain evidence="2">D49</strain>
    </source>
</reference>
<evidence type="ECO:0000313" key="2">
    <source>
        <dbReference type="EMBL" id="KAG5636531.1"/>
    </source>
</evidence>
<gene>
    <name evidence="2" type="ORF">H0H81_007728</name>
</gene>
<sequence length="171" mass="19351">MSQLDDWIAKHAKIQMQKALYYHFVTSSDSHFDTDPSEFSDNPKPLPHADPIDSDNNTGPNRLSQEDTKLCIDLMSRTIDYFTPILFTPPATSHMACTDVFADTWMSLVIQPAIENDGVYKPLETLESLKGIDWGKLGLCDACVREKQQEWTDEQLVIWKAMDGWLGLASP</sequence>
<dbReference type="EMBL" id="JABCKI010005921">
    <property type="protein sequence ID" value="KAG5636531.1"/>
    <property type="molecule type" value="Genomic_DNA"/>
</dbReference>
<dbReference type="Proteomes" id="UP000717328">
    <property type="component" value="Unassembled WGS sequence"/>
</dbReference>
<comment type="caution">
    <text evidence="2">The sequence shown here is derived from an EMBL/GenBank/DDBJ whole genome shotgun (WGS) entry which is preliminary data.</text>
</comment>
<name>A0A9P7FT12_9AGAR</name>
<keyword evidence="3" id="KW-1185">Reference proteome</keyword>
<evidence type="ECO:0000313" key="3">
    <source>
        <dbReference type="Proteomes" id="UP000717328"/>
    </source>
</evidence>
<proteinExistence type="predicted"/>
<protein>
    <submittedName>
        <fullName evidence="2">Uncharacterized protein</fullName>
    </submittedName>
</protein>
<evidence type="ECO:0000256" key="1">
    <source>
        <dbReference type="SAM" id="MobiDB-lite"/>
    </source>
</evidence>
<organism evidence="2 3">
    <name type="scientific">Sphagnurus paluster</name>
    <dbReference type="NCBI Taxonomy" id="117069"/>
    <lineage>
        <taxon>Eukaryota</taxon>
        <taxon>Fungi</taxon>
        <taxon>Dikarya</taxon>
        <taxon>Basidiomycota</taxon>
        <taxon>Agaricomycotina</taxon>
        <taxon>Agaricomycetes</taxon>
        <taxon>Agaricomycetidae</taxon>
        <taxon>Agaricales</taxon>
        <taxon>Tricholomatineae</taxon>
        <taxon>Lyophyllaceae</taxon>
        <taxon>Sphagnurus</taxon>
    </lineage>
</organism>
<feature type="compositionally biased region" description="Polar residues" evidence="1">
    <location>
        <begin position="54"/>
        <end position="63"/>
    </location>
</feature>
<feature type="region of interest" description="Disordered" evidence="1">
    <location>
        <begin position="33"/>
        <end position="63"/>
    </location>
</feature>
<dbReference type="AlphaFoldDB" id="A0A9P7FT12"/>
<accession>A0A9P7FT12</accession>